<keyword evidence="4" id="KW-1185">Reference proteome</keyword>
<organism evidence="3 4">
    <name type="scientific">Catenaria anguillulae PL171</name>
    <dbReference type="NCBI Taxonomy" id="765915"/>
    <lineage>
        <taxon>Eukaryota</taxon>
        <taxon>Fungi</taxon>
        <taxon>Fungi incertae sedis</taxon>
        <taxon>Blastocladiomycota</taxon>
        <taxon>Blastocladiomycetes</taxon>
        <taxon>Blastocladiales</taxon>
        <taxon>Catenariaceae</taxon>
        <taxon>Catenaria</taxon>
    </lineage>
</organism>
<proteinExistence type="predicted"/>
<feature type="transmembrane region" description="Helical" evidence="1">
    <location>
        <begin position="79"/>
        <end position="99"/>
    </location>
</feature>
<keyword evidence="2" id="KW-0732">Signal</keyword>
<dbReference type="PROSITE" id="PS51257">
    <property type="entry name" value="PROKAR_LIPOPROTEIN"/>
    <property type="match status" value="1"/>
</dbReference>
<gene>
    <name evidence="3" type="ORF">BCR44DRAFT_41121</name>
</gene>
<feature type="chain" id="PRO_5013299582" evidence="2">
    <location>
        <begin position="23"/>
        <end position="157"/>
    </location>
</feature>
<dbReference type="EMBL" id="MCFL01000036">
    <property type="protein sequence ID" value="ORZ33399.1"/>
    <property type="molecule type" value="Genomic_DNA"/>
</dbReference>
<evidence type="ECO:0000313" key="4">
    <source>
        <dbReference type="Proteomes" id="UP000193411"/>
    </source>
</evidence>
<evidence type="ECO:0000313" key="3">
    <source>
        <dbReference type="EMBL" id="ORZ33399.1"/>
    </source>
</evidence>
<evidence type="ECO:0000256" key="1">
    <source>
        <dbReference type="SAM" id="Phobius"/>
    </source>
</evidence>
<protein>
    <submittedName>
        <fullName evidence="3">Uncharacterized protein</fullName>
    </submittedName>
</protein>
<dbReference type="AlphaFoldDB" id="A0A1Y2HFT3"/>
<accession>A0A1Y2HFT3</accession>
<feature type="signal peptide" evidence="2">
    <location>
        <begin position="1"/>
        <end position="22"/>
    </location>
</feature>
<keyword evidence="1" id="KW-1133">Transmembrane helix</keyword>
<name>A0A1Y2HFT3_9FUNG</name>
<keyword evidence="1" id="KW-0472">Membrane</keyword>
<comment type="caution">
    <text evidence="3">The sequence shown here is derived from an EMBL/GenBank/DDBJ whole genome shotgun (WGS) entry which is preliminary data.</text>
</comment>
<evidence type="ECO:0000256" key="2">
    <source>
        <dbReference type="SAM" id="SignalP"/>
    </source>
</evidence>
<keyword evidence="1" id="KW-0812">Transmembrane</keyword>
<dbReference type="Proteomes" id="UP000193411">
    <property type="component" value="Unassembled WGS sequence"/>
</dbReference>
<reference evidence="3 4" key="1">
    <citation type="submission" date="2016-07" db="EMBL/GenBank/DDBJ databases">
        <title>Pervasive Adenine N6-methylation of Active Genes in Fungi.</title>
        <authorList>
            <consortium name="DOE Joint Genome Institute"/>
            <person name="Mondo S.J."/>
            <person name="Dannebaum R.O."/>
            <person name="Kuo R.C."/>
            <person name="Labutti K."/>
            <person name="Haridas S."/>
            <person name="Kuo A."/>
            <person name="Salamov A."/>
            <person name="Ahrendt S.R."/>
            <person name="Lipzen A."/>
            <person name="Sullivan W."/>
            <person name="Andreopoulos W.B."/>
            <person name="Clum A."/>
            <person name="Lindquist E."/>
            <person name="Daum C."/>
            <person name="Ramamoorthy G.K."/>
            <person name="Gryganskyi A."/>
            <person name="Culley D."/>
            <person name="Magnuson J.K."/>
            <person name="James T.Y."/>
            <person name="O'Malley M.A."/>
            <person name="Stajich J.E."/>
            <person name="Spatafora J.W."/>
            <person name="Visel A."/>
            <person name="Grigoriev I.V."/>
        </authorList>
    </citation>
    <scope>NUCLEOTIDE SEQUENCE [LARGE SCALE GENOMIC DNA]</scope>
    <source>
        <strain evidence="3 4">PL171</strain>
    </source>
</reference>
<sequence length="157" mass="16577">MMRGLPVHTAIVLLACLSLSAAAYHCASVMLLPSILSPISPELDAVFLSTHAMLCVGLIVFATCYKRKGWFQVCSVTKLVHYLAVVFVFLIAVVAEAMVQGRAKEVLGQPLIVGEIGVLVADGVVSGMLCYCGTKIVGSRKARNGTRHGGEQGVSCV</sequence>
<feature type="transmembrane region" description="Helical" evidence="1">
    <location>
        <begin position="46"/>
        <end position="67"/>
    </location>
</feature>
<feature type="transmembrane region" description="Helical" evidence="1">
    <location>
        <begin position="111"/>
        <end position="133"/>
    </location>
</feature>